<reference evidence="2 3" key="1">
    <citation type="submission" date="2019-03" db="EMBL/GenBank/DDBJ databases">
        <title>Genomic Encyclopedia of Type Strains, Phase IV (KMG-IV): sequencing the most valuable type-strain genomes for metagenomic binning, comparative biology and taxonomic classification.</title>
        <authorList>
            <person name="Goeker M."/>
        </authorList>
    </citation>
    <scope>NUCLEOTIDE SEQUENCE [LARGE SCALE GENOMIC DNA]</scope>
    <source>
        <strain evidence="2 3">DSM 11603</strain>
    </source>
</reference>
<dbReference type="Pfam" id="PF12680">
    <property type="entry name" value="SnoaL_2"/>
    <property type="match status" value="1"/>
</dbReference>
<evidence type="ECO:0000313" key="3">
    <source>
        <dbReference type="Proteomes" id="UP000294958"/>
    </source>
</evidence>
<dbReference type="AlphaFoldDB" id="A0A4R6YH40"/>
<gene>
    <name evidence="2" type="ORF">DES43_107128</name>
</gene>
<dbReference type="Proteomes" id="UP000294958">
    <property type="component" value="Unassembled WGS sequence"/>
</dbReference>
<feature type="domain" description="SnoaL-like" evidence="1">
    <location>
        <begin position="12"/>
        <end position="116"/>
    </location>
</feature>
<proteinExistence type="predicted"/>
<name>A0A4R6YH40_9HYPH</name>
<dbReference type="GO" id="GO:0016853">
    <property type="term" value="F:isomerase activity"/>
    <property type="evidence" value="ECO:0007669"/>
    <property type="project" value="UniProtKB-KW"/>
</dbReference>
<evidence type="ECO:0000313" key="2">
    <source>
        <dbReference type="EMBL" id="TDR35960.1"/>
    </source>
</evidence>
<dbReference type="SUPFAM" id="SSF54427">
    <property type="entry name" value="NTF2-like"/>
    <property type="match status" value="1"/>
</dbReference>
<keyword evidence="3" id="KW-1185">Reference proteome</keyword>
<sequence length="129" mass="14100">MTTGQMTAEDLAALFDAFNRHDIEGIMAWFAPDCVFDTVGGAQAWGTRIEGAPAIAAAFSGVWAAMKDARWDHHSHFVHGDRAVSEWTFTGTSEDGSRVEAEGCDLFTLRGGRIVKKQAFRKQRPLIAA</sequence>
<keyword evidence="2" id="KW-0413">Isomerase</keyword>
<dbReference type="Gene3D" id="3.10.450.50">
    <property type="match status" value="1"/>
</dbReference>
<evidence type="ECO:0000259" key="1">
    <source>
        <dbReference type="Pfam" id="PF12680"/>
    </source>
</evidence>
<dbReference type="InterPro" id="IPR037401">
    <property type="entry name" value="SnoaL-like"/>
</dbReference>
<dbReference type="EMBL" id="SNZF01000007">
    <property type="protein sequence ID" value="TDR35960.1"/>
    <property type="molecule type" value="Genomic_DNA"/>
</dbReference>
<organism evidence="2 3">
    <name type="scientific">Aquamicrobium defluvii</name>
    <dbReference type="NCBI Taxonomy" id="69279"/>
    <lineage>
        <taxon>Bacteria</taxon>
        <taxon>Pseudomonadati</taxon>
        <taxon>Pseudomonadota</taxon>
        <taxon>Alphaproteobacteria</taxon>
        <taxon>Hyphomicrobiales</taxon>
        <taxon>Phyllobacteriaceae</taxon>
        <taxon>Aquamicrobium</taxon>
    </lineage>
</organism>
<comment type="caution">
    <text evidence="2">The sequence shown here is derived from an EMBL/GenBank/DDBJ whole genome shotgun (WGS) entry which is preliminary data.</text>
</comment>
<dbReference type="InterPro" id="IPR032710">
    <property type="entry name" value="NTF2-like_dom_sf"/>
</dbReference>
<protein>
    <submittedName>
        <fullName evidence="2">Ketosteroid isomerase-like protein</fullName>
    </submittedName>
</protein>
<accession>A0A4R6YH40</accession>